<sequence>MIPLLLTTGPYAPVLSGLIILVVSFAATACLLLGTALARAGAVLYMLCLLLIVPATALALGLPLLWQNTATPFAQAVLLVPLLALPLSLPLRTLPASWSATAVELGADRAQQVRLLWWPLLKTPMLISLSLTLVCGILQ</sequence>
<dbReference type="EMBL" id="CP043506">
    <property type="protein sequence ID" value="QEO17486.1"/>
    <property type="molecule type" value="Genomic_DNA"/>
</dbReference>
<feature type="transmembrane region" description="Helical" evidence="5">
    <location>
        <begin position="12"/>
        <end position="37"/>
    </location>
</feature>
<feature type="transmembrane region" description="Helical" evidence="5">
    <location>
        <begin position="115"/>
        <end position="138"/>
    </location>
</feature>
<accession>A0A5C1YMC8</accession>
<dbReference type="KEGG" id="acek:FLP30_06950"/>
<evidence type="ECO:0000313" key="6">
    <source>
        <dbReference type="EMBL" id="QEO17486.1"/>
    </source>
</evidence>
<comment type="subcellular location">
    <subcellularLocation>
        <location evidence="1">Membrane</location>
        <topology evidence="1">Multi-pass membrane protein</topology>
    </subcellularLocation>
</comment>
<dbReference type="InterPro" id="IPR035906">
    <property type="entry name" value="MetI-like_sf"/>
</dbReference>
<keyword evidence="2 5" id="KW-0812">Transmembrane</keyword>
<evidence type="ECO:0000256" key="1">
    <source>
        <dbReference type="ARBA" id="ARBA00004141"/>
    </source>
</evidence>
<dbReference type="RefSeq" id="WP_149279164.1">
    <property type="nucleotide sequence ID" value="NZ_CP043506.1"/>
</dbReference>
<dbReference type="SUPFAM" id="SSF161098">
    <property type="entry name" value="MetI-like"/>
    <property type="match status" value="1"/>
</dbReference>
<proteinExistence type="predicted"/>
<evidence type="ECO:0000256" key="3">
    <source>
        <dbReference type="ARBA" id="ARBA00022989"/>
    </source>
</evidence>
<keyword evidence="3 5" id="KW-1133">Transmembrane helix</keyword>
<dbReference type="GO" id="GO:0016020">
    <property type="term" value="C:membrane"/>
    <property type="evidence" value="ECO:0007669"/>
    <property type="project" value="UniProtKB-SubCell"/>
</dbReference>
<keyword evidence="4 5" id="KW-0472">Membrane</keyword>
<evidence type="ECO:0000256" key="2">
    <source>
        <dbReference type="ARBA" id="ARBA00022692"/>
    </source>
</evidence>
<evidence type="ECO:0000313" key="7">
    <source>
        <dbReference type="Proteomes" id="UP000324536"/>
    </source>
</evidence>
<evidence type="ECO:0008006" key="8">
    <source>
        <dbReference type="Google" id="ProtNLM"/>
    </source>
</evidence>
<keyword evidence="7" id="KW-1185">Reference proteome</keyword>
<evidence type="ECO:0000256" key="5">
    <source>
        <dbReference type="SAM" id="Phobius"/>
    </source>
</evidence>
<name>A0A5C1YMC8_9PROT</name>
<reference evidence="6 7" key="1">
    <citation type="submission" date="2019-09" db="EMBL/GenBank/DDBJ databases">
        <title>Genome sequencing of strain KACC 21233.</title>
        <authorList>
            <person name="Heo J."/>
            <person name="Kim S.-J."/>
            <person name="Kim J.-S."/>
            <person name="Hong S.-B."/>
            <person name="Kwon S.-W."/>
        </authorList>
    </citation>
    <scope>NUCLEOTIDE SEQUENCE [LARGE SCALE GENOMIC DNA]</scope>
    <source>
        <strain evidence="6 7">KACC 21233</strain>
    </source>
</reference>
<gene>
    <name evidence="6" type="ORF">FLP30_06950</name>
</gene>
<protein>
    <recommendedName>
        <fullName evidence="8">ABC transporter permease subunit</fullName>
    </recommendedName>
</protein>
<organism evidence="6 7">
    <name type="scientific">Acetobacter vaccinii</name>
    <dbReference type="NCBI Taxonomy" id="2592655"/>
    <lineage>
        <taxon>Bacteria</taxon>
        <taxon>Pseudomonadati</taxon>
        <taxon>Pseudomonadota</taxon>
        <taxon>Alphaproteobacteria</taxon>
        <taxon>Acetobacterales</taxon>
        <taxon>Acetobacteraceae</taxon>
        <taxon>Acetobacter</taxon>
    </lineage>
</organism>
<dbReference type="Proteomes" id="UP000324536">
    <property type="component" value="Chromosome"/>
</dbReference>
<feature type="transmembrane region" description="Helical" evidence="5">
    <location>
        <begin position="43"/>
        <end position="66"/>
    </location>
</feature>
<evidence type="ECO:0000256" key="4">
    <source>
        <dbReference type="ARBA" id="ARBA00023136"/>
    </source>
</evidence>
<dbReference type="AlphaFoldDB" id="A0A5C1YMC8"/>